<dbReference type="GeneID" id="106000818"/>
<dbReference type="KEGG" id="dord:106000818"/>
<dbReference type="SUPFAM" id="SSF56112">
    <property type="entry name" value="Protein kinase-like (PK-like)"/>
    <property type="match status" value="1"/>
</dbReference>
<dbReference type="RefSeq" id="XP_012891508.1">
    <property type="nucleotide sequence ID" value="XM_013036054.1"/>
</dbReference>
<reference evidence="15" key="1">
    <citation type="submission" date="2025-08" db="UniProtKB">
        <authorList>
            <consortium name="RefSeq"/>
        </authorList>
    </citation>
    <scope>IDENTIFICATION</scope>
    <source>
        <tissue evidence="15">Kidney</tissue>
    </source>
</reference>
<name>A0A1S3GRI4_DIPOR</name>
<protein>
    <recommendedName>
        <fullName evidence="1">non-specific serine/threonine protein kinase</fullName>
        <ecNumber evidence="1">2.7.11.1</ecNumber>
    </recommendedName>
</protein>
<dbReference type="GO" id="GO:0004674">
    <property type="term" value="F:protein serine/threonine kinase activity"/>
    <property type="evidence" value="ECO:0007669"/>
    <property type="project" value="UniProtKB-KW"/>
</dbReference>
<comment type="catalytic activity">
    <reaction evidence="9">
        <text>L-threonyl-[protein] + ATP = O-phospho-L-threonyl-[protein] + ADP + H(+)</text>
        <dbReference type="Rhea" id="RHEA:46608"/>
        <dbReference type="Rhea" id="RHEA-COMP:11060"/>
        <dbReference type="Rhea" id="RHEA-COMP:11605"/>
        <dbReference type="ChEBI" id="CHEBI:15378"/>
        <dbReference type="ChEBI" id="CHEBI:30013"/>
        <dbReference type="ChEBI" id="CHEBI:30616"/>
        <dbReference type="ChEBI" id="CHEBI:61977"/>
        <dbReference type="ChEBI" id="CHEBI:456216"/>
        <dbReference type="EC" id="2.7.11.1"/>
    </reaction>
</comment>
<evidence type="ECO:0000256" key="12">
    <source>
        <dbReference type="SAM" id="MobiDB-lite"/>
    </source>
</evidence>
<dbReference type="FunCoup" id="A0A1S3GRI4">
    <property type="interactions" value="42"/>
</dbReference>
<evidence type="ECO:0000256" key="2">
    <source>
        <dbReference type="ARBA" id="ARBA00022527"/>
    </source>
</evidence>
<dbReference type="Proteomes" id="UP000081671">
    <property type="component" value="Unplaced"/>
</dbReference>
<dbReference type="FunFam" id="1.10.510.10:FF:000571">
    <property type="entry name" value="Maternal embryonic leucine zipper kinase"/>
    <property type="match status" value="1"/>
</dbReference>
<evidence type="ECO:0000256" key="11">
    <source>
        <dbReference type="PROSITE-ProRule" id="PRU10141"/>
    </source>
</evidence>
<dbReference type="GO" id="GO:0005524">
    <property type="term" value="F:ATP binding"/>
    <property type="evidence" value="ECO:0007669"/>
    <property type="project" value="UniProtKB-UniRule"/>
</dbReference>
<evidence type="ECO:0000256" key="1">
    <source>
        <dbReference type="ARBA" id="ARBA00012513"/>
    </source>
</evidence>
<gene>
    <name evidence="15" type="primary">LOC106000818</name>
</gene>
<evidence type="ECO:0000256" key="3">
    <source>
        <dbReference type="ARBA" id="ARBA00022679"/>
    </source>
</evidence>
<dbReference type="PROSITE" id="PS50011">
    <property type="entry name" value="PROTEIN_KINASE_DOM"/>
    <property type="match status" value="1"/>
</dbReference>
<comment type="catalytic activity">
    <reaction evidence="10">
        <text>L-seryl-[protein] + ATP = O-phospho-L-seryl-[protein] + ADP + H(+)</text>
        <dbReference type="Rhea" id="RHEA:17989"/>
        <dbReference type="Rhea" id="RHEA-COMP:9863"/>
        <dbReference type="Rhea" id="RHEA-COMP:11604"/>
        <dbReference type="ChEBI" id="CHEBI:15378"/>
        <dbReference type="ChEBI" id="CHEBI:29999"/>
        <dbReference type="ChEBI" id="CHEBI:30616"/>
        <dbReference type="ChEBI" id="CHEBI:83421"/>
        <dbReference type="ChEBI" id="CHEBI:456216"/>
        <dbReference type="EC" id="2.7.11.1"/>
    </reaction>
</comment>
<keyword evidence="6 11" id="KW-0067">ATP-binding</keyword>
<dbReference type="AlphaFoldDB" id="A0A1S3GRI4"/>
<dbReference type="CDD" id="cd14003">
    <property type="entry name" value="STKc_AMPK-like"/>
    <property type="match status" value="1"/>
</dbReference>
<evidence type="ECO:0000256" key="4">
    <source>
        <dbReference type="ARBA" id="ARBA00022741"/>
    </source>
</evidence>
<dbReference type="Gene3D" id="1.10.510.10">
    <property type="entry name" value="Transferase(Phosphotransferase) domain 1"/>
    <property type="match status" value="1"/>
</dbReference>
<sequence>MITIEELEKALKVLETRATKGSDLVVIGQYKILGIIGEGSFGTVHLARHIPTEQLVAVKILEKIDNPLLDSEIDIAKSLDHPCVVRTFEVLETTDKVFLVMEYVHGRDLLHHLQESRRMREDEARAVFHQLLRAVQHCHENGIAHRDIKLENVLIDLCGRVKLCDFGLGTRFTPGQKLEVQCGSLPFWAPEQFLEEGYYGDKVDVWSLGVVLYTMLMGQFPFRGRTWSRLQAQVSKGNFILRRYLSEESKSLLALLLTTDPEHRPSLARVLRHPWLRNTQAHLPPRHTPLYQPDPDLIKVMTFWGFKPNQVWEALMGRRFDATMATYLIIAAQREQRSDPTGQMRHPIPGPPPCPSPAGAWMCTNLRKSTSLPTRHPASCLPAELQAQKDGIKCTTSTSTLCLLSAPWIQSPKEEEEEEEGCNSSPLQPAAANSSSPDTAATQDDSRGWRKIKGRIIRVLQVCCCCLPFLKRRSGRVHPATGDASTTHLQSMYVSTELGSGFCLI</sequence>
<evidence type="ECO:0000313" key="15">
    <source>
        <dbReference type="RefSeq" id="XP_012891508.1"/>
    </source>
</evidence>
<evidence type="ECO:0000256" key="5">
    <source>
        <dbReference type="ARBA" id="ARBA00022777"/>
    </source>
</evidence>
<dbReference type="SMART" id="SM00220">
    <property type="entry name" value="S_TKc"/>
    <property type="match status" value="1"/>
</dbReference>
<dbReference type="InterPro" id="IPR017441">
    <property type="entry name" value="Protein_kinase_ATP_BS"/>
</dbReference>
<evidence type="ECO:0000256" key="9">
    <source>
        <dbReference type="ARBA" id="ARBA00047899"/>
    </source>
</evidence>
<feature type="binding site" evidence="11">
    <location>
        <position position="59"/>
    </location>
    <ligand>
        <name>ATP</name>
        <dbReference type="ChEBI" id="CHEBI:30616"/>
    </ligand>
</feature>
<keyword evidence="3" id="KW-0808">Transferase</keyword>
<evidence type="ECO:0000259" key="13">
    <source>
        <dbReference type="PROSITE" id="PS50011"/>
    </source>
</evidence>
<accession>A0A1S3GRI4</accession>
<evidence type="ECO:0000256" key="8">
    <source>
        <dbReference type="ARBA" id="ARBA00038181"/>
    </source>
</evidence>
<dbReference type="InterPro" id="IPR011009">
    <property type="entry name" value="Kinase-like_dom_sf"/>
</dbReference>
<evidence type="ECO:0000313" key="14">
    <source>
        <dbReference type="Proteomes" id="UP000081671"/>
    </source>
</evidence>
<comment type="function">
    <text evidence="7">May play a role in sperm motility, especially in the regulation of flagellar function.</text>
</comment>
<evidence type="ECO:0000256" key="10">
    <source>
        <dbReference type="ARBA" id="ARBA00048679"/>
    </source>
</evidence>
<dbReference type="PROSITE" id="PS00107">
    <property type="entry name" value="PROTEIN_KINASE_ATP"/>
    <property type="match status" value="1"/>
</dbReference>
<dbReference type="GO" id="GO:0035556">
    <property type="term" value="P:intracellular signal transduction"/>
    <property type="evidence" value="ECO:0007669"/>
    <property type="project" value="TreeGrafter"/>
</dbReference>
<proteinExistence type="inferred from homology"/>
<keyword evidence="2" id="KW-0723">Serine/threonine-protein kinase</keyword>
<dbReference type="OrthoDB" id="193931at2759"/>
<evidence type="ECO:0000256" key="6">
    <source>
        <dbReference type="ARBA" id="ARBA00022840"/>
    </source>
</evidence>
<keyword evidence="14" id="KW-1185">Reference proteome</keyword>
<dbReference type="PANTHER" id="PTHR24346">
    <property type="entry name" value="MAP/MICROTUBULE AFFINITY-REGULATING KINASE"/>
    <property type="match status" value="1"/>
</dbReference>
<dbReference type="InParanoid" id="A0A1S3GRI4"/>
<keyword evidence="4 11" id="KW-0547">Nucleotide-binding</keyword>
<dbReference type="EC" id="2.7.11.1" evidence="1"/>
<dbReference type="InterPro" id="IPR000719">
    <property type="entry name" value="Prot_kinase_dom"/>
</dbReference>
<keyword evidence="5" id="KW-0418">Kinase</keyword>
<dbReference type="GO" id="GO:0005737">
    <property type="term" value="C:cytoplasm"/>
    <property type="evidence" value="ECO:0007669"/>
    <property type="project" value="TreeGrafter"/>
</dbReference>
<dbReference type="PROSITE" id="PS00108">
    <property type="entry name" value="PROTEIN_KINASE_ST"/>
    <property type="match status" value="1"/>
</dbReference>
<dbReference type="Pfam" id="PF00069">
    <property type="entry name" value="Pkinase"/>
    <property type="match status" value="1"/>
</dbReference>
<feature type="domain" description="Protein kinase" evidence="13">
    <location>
        <begin position="30"/>
        <end position="276"/>
    </location>
</feature>
<evidence type="ECO:0000256" key="7">
    <source>
        <dbReference type="ARBA" id="ARBA00037391"/>
    </source>
</evidence>
<organism evidence="14 15">
    <name type="scientific">Dipodomys ordii</name>
    <name type="common">Ord's kangaroo rat</name>
    <dbReference type="NCBI Taxonomy" id="10020"/>
    <lineage>
        <taxon>Eukaryota</taxon>
        <taxon>Metazoa</taxon>
        <taxon>Chordata</taxon>
        <taxon>Craniata</taxon>
        <taxon>Vertebrata</taxon>
        <taxon>Euteleostomi</taxon>
        <taxon>Mammalia</taxon>
        <taxon>Eutheria</taxon>
        <taxon>Euarchontoglires</taxon>
        <taxon>Glires</taxon>
        <taxon>Rodentia</taxon>
        <taxon>Castorimorpha</taxon>
        <taxon>Heteromyidae</taxon>
        <taxon>Dipodomyinae</taxon>
        <taxon>Dipodomys</taxon>
    </lineage>
</organism>
<comment type="similarity">
    <text evidence="8">Belongs to the protein kinase superfamily. CAMK Ser/Thr protein kinase family. Smok subfamily.</text>
</comment>
<feature type="region of interest" description="Disordered" evidence="12">
    <location>
        <begin position="413"/>
        <end position="447"/>
    </location>
</feature>
<dbReference type="InterPro" id="IPR008271">
    <property type="entry name" value="Ser/Thr_kinase_AS"/>
</dbReference>
<feature type="compositionally biased region" description="Polar residues" evidence="12">
    <location>
        <begin position="422"/>
        <end position="443"/>
    </location>
</feature>
<dbReference type="PANTHER" id="PTHR24346:SF95">
    <property type="entry name" value="SPERM MOTILITY KINASE 3A"/>
    <property type="match status" value="1"/>
</dbReference>